<dbReference type="PANTHER" id="PTHR14969">
    <property type="entry name" value="SPHINGOSINE-1-PHOSPHATE PHOSPHOHYDROLASE"/>
    <property type="match status" value="1"/>
</dbReference>
<feature type="transmembrane region" description="Helical" evidence="1">
    <location>
        <begin position="98"/>
        <end position="119"/>
    </location>
</feature>
<keyword evidence="1" id="KW-1133">Transmembrane helix</keyword>
<evidence type="ECO:0000313" key="4">
    <source>
        <dbReference type="Proteomes" id="UP001592530"/>
    </source>
</evidence>
<reference evidence="3 4" key="1">
    <citation type="submission" date="2024-09" db="EMBL/GenBank/DDBJ databases">
        <authorList>
            <person name="Lee S.D."/>
        </authorList>
    </citation>
    <scope>NUCLEOTIDE SEQUENCE [LARGE SCALE GENOMIC DNA]</scope>
    <source>
        <strain evidence="3 4">N1-3</strain>
    </source>
</reference>
<comment type="caution">
    <text evidence="3">The sequence shown here is derived from an EMBL/GenBank/DDBJ whole genome shotgun (WGS) entry which is preliminary data.</text>
</comment>
<dbReference type="RefSeq" id="WP_380560322.1">
    <property type="nucleotide sequence ID" value="NZ_JBHEZY010000041.1"/>
</dbReference>
<dbReference type="Gene3D" id="1.20.144.10">
    <property type="entry name" value="Phosphatidic acid phosphatase type 2/haloperoxidase"/>
    <property type="match status" value="1"/>
</dbReference>
<feature type="domain" description="Phosphatidic acid phosphatase type 2/haloperoxidase" evidence="2">
    <location>
        <begin position="99"/>
        <end position="210"/>
    </location>
</feature>
<keyword evidence="1" id="KW-0472">Membrane</keyword>
<evidence type="ECO:0000259" key="2">
    <source>
        <dbReference type="SMART" id="SM00014"/>
    </source>
</evidence>
<dbReference type="Pfam" id="PF01569">
    <property type="entry name" value="PAP2"/>
    <property type="match status" value="1"/>
</dbReference>
<dbReference type="InterPro" id="IPR000326">
    <property type="entry name" value="PAP2/HPO"/>
</dbReference>
<dbReference type="EMBL" id="JBHEZY010000041">
    <property type="protein sequence ID" value="MFC1436590.1"/>
    <property type="molecule type" value="Genomic_DNA"/>
</dbReference>
<name>A0ABV6XE91_9ACTN</name>
<sequence length="342" mass="35992">MAWSARIPHRPLSARTTAALVSAALFTALTVAVLTRSGTPFGLDTAVHRWALVHRTSAWTTLGVDLAATGTGGPAYALAALAGAVATSSRLWWWRGALVGVCALALAEALRLLLATAIGRARPPHADWAAKASGHAFPSGHATTSALIAIALAAALLTHLHSPAARGPAVVLPALWAVSVGLDRVYLGVHWPTDVLAGWLLAATLATLLLPPLGRLLHALSQSPVSWPAQTRRRTGPGMRMAPARPAGTIAQTGSWGTGRVSRKPPLESRTLSIKPQPQLLRQRGGPFGRLRSTGRQPLLQVLLVLLVFLRIRSAALSAADYRVPVVRLRPPPSAKEPTHAE</sequence>
<evidence type="ECO:0000313" key="3">
    <source>
        <dbReference type="EMBL" id="MFC1436590.1"/>
    </source>
</evidence>
<dbReference type="SUPFAM" id="SSF48317">
    <property type="entry name" value="Acid phosphatase/Vanadium-dependent haloperoxidase"/>
    <property type="match status" value="1"/>
</dbReference>
<proteinExistence type="predicted"/>
<dbReference type="PANTHER" id="PTHR14969:SF13">
    <property type="entry name" value="AT30094P"/>
    <property type="match status" value="1"/>
</dbReference>
<evidence type="ECO:0000256" key="1">
    <source>
        <dbReference type="SAM" id="Phobius"/>
    </source>
</evidence>
<protein>
    <submittedName>
        <fullName evidence="3">Phosphatase PAP2 family protein</fullName>
    </submittedName>
</protein>
<feature type="transmembrane region" description="Helical" evidence="1">
    <location>
        <begin position="195"/>
        <end position="213"/>
    </location>
</feature>
<dbReference type="InterPro" id="IPR036938">
    <property type="entry name" value="PAP2/HPO_sf"/>
</dbReference>
<keyword evidence="1" id="KW-0812">Transmembrane</keyword>
<organism evidence="3 4">
    <name type="scientific">Streptacidiphilus alkalitolerans</name>
    <dbReference type="NCBI Taxonomy" id="3342712"/>
    <lineage>
        <taxon>Bacteria</taxon>
        <taxon>Bacillati</taxon>
        <taxon>Actinomycetota</taxon>
        <taxon>Actinomycetes</taxon>
        <taxon>Kitasatosporales</taxon>
        <taxon>Streptomycetaceae</taxon>
        <taxon>Streptacidiphilus</taxon>
    </lineage>
</organism>
<dbReference type="SMART" id="SM00014">
    <property type="entry name" value="acidPPc"/>
    <property type="match status" value="1"/>
</dbReference>
<accession>A0ABV6XE91</accession>
<dbReference type="Proteomes" id="UP001592530">
    <property type="component" value="Unassembled WGS sequence"/>
</dbReference>
<feature type="transmembrane region" description="Helical" evidence="1">
    <location>
        <begin position="139"/>
        <end position="157"/>
    </location>
</feature>
<gene>
    <name evidence="3" type="ORF">ACEZDB_38755</name>
</gene>